<sequence length="86" mass="9748">MVMDQLLPGYHSDHLSYNHDDEIHEQTSDDQNGIQGVIGPLPWLTNDFMVKHLKKISSQPPLTHSSNTLPLSKKNVFSLDHTMGLR</sequence>
<evidence type="ECO:0000313" key="2">
    <source>
        <dbReference type="EMBL" id="GIX72803.1"/>
    </source>
</evidence>
<feature type="region of interest" description="Disordered" evidence="1">
    <location>
        <begin position="1"/>
        <end position="35"/>
    </location>
</feature>
<dbReference type="Proteomes" id="UP001054945">
    <property type="component" value="Unassembled WGS sequence"/>
</dbReference>
<dbReference type="AlphaFoldDB" id="A0AAV4MKF0"/>
<proteinExistence type="predicted"/>
<name>A0AAV4MKF0_CAEEX</name>
<reference evidence="2 3" key="1">
    <citation type="submission" date="2021-06" db="EMBL/GenBank/DDBJ databases">
        <title>Caerostris extrusa draft genome.</title>
        <authorList>
            <person name="Kono N."/>
            <person name="Arakawa K."/>
        </authorList>
    </citation>
    <scope>NUCLEOTIDE SEQUENCE [LARGE SCALE GENOMIC DNA]</scope>
</reference>
<organism evidence="2 3">
    <name type="scientific">Caerostris extrusa</name>
    <name type="common">Bark spider</name>
    <name type="synonym">Caerostris bankana</name>
    <dbReference type="NCBI Taxonomy" id="172846"/>
    <lineage>
        <taxon>Eukaryota</taxon>
        <taxon>Metazoa</taxon>
        <taxon>Ecdysozoa</taxon>
        <taxon>Arthropoda</taxon>
        <taxon>Chelicerata</taxon>
        <taxon>Arachnida</taxon>
        <taxon>Araneae</taxon>
        <taxon>Araneomorphae</taxon>
        <taxon>Entelegynae</taxon>
        <taxon>Araneoidea</taxon>
        <taxon>Araneidae</taxon>
        <taxon>Caerostris</taxon>
    </lineage>
</organism>
<dbReference type="EMBL" id="BPLR01002351">
    <property type="protein sequence ID" value="GIX72803.1"/>
    <property type="molecule type" value="Genomic_DNA"/>
</dbReference>
<gene>
    <name evidence="2" type="ORF">CEXT_167721</name>
</gene>
<comment type="caution">
    <text evidence="2">The sequence shown here is derived from an EMBL/GenBank/DDBJ whole genome shotgun (WGS) entry which is preliminary data.</text>
</comment>
<accession>A0AAV4MKF0</accession>
<protein>
    <submittedName>
        <fullName evidence="2">Uncharacterized protein</fullName>
    </submittedName>
</protein>
<evidence type="ECO:0000256" key="1">
    <source>
        <dbReference type="SAM" id="MobiDB-lite"/>
    </source>
</evidence>
<keyword evidence="3" id="KW-1185">Reference proteome</keyword>
<feature type="compositionally biased region" description="Basic and acidic residues" evidence="1">
    <location>
        <begin position="11"/>
        <end position="27"/>
    </location>
</feature>
<evidence type="ECO:0000313" key="3">
    <source>
        <dbReference type="Proteomes" id="UP001054945"/>
    </source>
</evidence>